<dbReference type="AlphaFoldDB" id="A0A183AAA0"/>
<evidence type="ECO:0000313" key="3">
    <source>
        <dbReference type="EMBL" id="VDP70916.1"/>
    </source>
</evidence>
<dbReference type="InterPro" id="IPR014752">
    <property type="entry name" value="Arrestin-like_C"/>
</dbReference>
<dbReference type="SMART" id="SM01017">
    <property type="entry name" value="Arrestin_C"/>
    <property type="match status" value="1"/>
</dbReference>
<dbReference type="InterPro" id="IPR014756">
    <property type="entry name" value="Ig_E-set"/>
</dbReference>
<dbReference type="InterPro" id="IPR014753">
    <property type="entry name" value="Arrestin_N"/>
</dbReference>
<dbReference type="PANTHER" id="PTHR11792">
    <property type="entry name" value="ARRESTIN"/>
    <property type="match status" value="1"/>
</dbReference>
<dbReference type="GO" id="GO:0007165">
    <property type="term" value="P:signal transduction"/>
    <property type="evidence" value="ECO:0007669"/>
    <property type="project" value="InterPro"/>
</dbReference>
<reference evidence="5" key="1">
    <citation type="submission" date="2016-06" db="UniProtKB">
        <authorList>
            <consortium name="WormBaseParasite"/>
        </authorList>
    </citation>
    <scope>IDENTIFICATION</scope>
</reference>
<name>A0A183AAA0_9TREM</name>
<dbReference type="GO" id="GO:0002031">
    <property type="term" value="P:G protein-coupled receptor internalization"/>
    <property type="evidence" value="ECO:0007669"/>
    <property type="project" value="TreeGrafter"/>
</dbReference>
<dbReference type="Pfam" id="PF02752">
    <property type="entry name" value="Arrestin_C"/>
    <property type="match status" value="1"/>
</dbReference>
<dbReference type="Proteomes" id="UP000272942">
    <property type="component" value="Unassembled WGS sequence"/>
</dbReference>
<comment type="similarity">
    <text evidence="1">Belongs to the arrestin family.</text>
</comment>
<organism evidence="5">
    <name type="scientific">Echinostoma caproni</name>
    <dbReference type="NCBI Taxonomy" id="27848"/>
    <lineage>
        <taxon>Eukaryota</taxon>
        <taxon>Metazoa</taxon>
        <taxon>Spiralia</taxon>
        <taxon>Lophotrochozoa</taxon>
        <taxon>Platyhelminthes</taxon>
        <taxon>Trematoda</taxon>
        <taxon>Digenea</taxon>
        <taxon>Plagiorchiida</taxon>
        <taxon>Echinostomata</taxon>
        <taxon>Echinostomatoidea</taxon>
        <taxon>Echinostomatidae</taxon>
        <taxon>Echinostoma</taxon>
    </lineage>
</organism>
<dbReference type="WBParaSite" id="ECPE_0000389001-mRNA-1">
    <property type="protein sequence ID" value="ECPE_0000389001-mRNA-1"/>
    <property type="gene ID" value="ECPE_0000389001"/>
</dbReference>
<dbReference type="PANTHER" id="PTHR11792:SF17">
    <property type="entry name" value="KURTZ ARRESTIN"/>
    <property type="match status" value="1"/>
</dbReference>
<dbReference type="InterPro" id="IPR000698">
    <property type="entry name" value="Arrestin"/>
</dbReference>
<dbReference type="EMBL" id="UZAN01040778">
    <property type="protein sequence ID" value="VDP70916.1"/>
    <property type="molecule type" value="Genomic_DNA"/>
</dbReference>
<dbReference type="OrthoDB" id="298939at2759"/>
<dbReference type="Gene3D" id="2.60.40.640">
    <property type="match status" value="1"/>
</dbReference>
<dbReference type="InterPro" id="IPR011022">
    <property type="entry name" value="Arrestin_C-like"/>
</dbReference>
<keyword evidence="4" id="KW-1185">Reference proteome</keyword>
<dbReference type="InterPro" id="IPR011021">
    <property type="entry name" value="Arrestin-like_N"/>
</dbReference>
<feature type="domain" description="Arrestin C-terminal-like" evidence="2">
    <location>
        <begin position="197"/>
        <end position="356"/>
    </location>
</feature>
<protein>
    <submittedName>
        <fullName evidence="5">Arrestin_C domain-containing protein</fullName>
    </submittedName>
</protein>
<dbReference type="Pfam" id="PF00339">
    <property type="entry name" value="Arrestin_N"/>
    <property type="match status" value="1"/>
</dbReference>
<accession>A0A183AAA0</accession>
<sequence length="388" mass="44328">MSSRHSVYKKNSSSNKLAVYLCARDIFDDLQTVDPVEGVITLDRELLRDSKVFARIRCTFRYGEQAMDDVLAGVTFFKEFFIETVQVYPPDPTNRIQPNEIQTRLLERFGEAASPFRFKLPHDIPVSISIQAEQGALPEDQPRGIEYMLQVFIGNSPTSHVSKRNSISLGIRRLTLATPDPSAGPYVRELVKAFHFHSGELRVKAVLPKDIFFHGESIPIELHVDNPSSNTVRRIKFQLYQVTEVTLFKQRTTRIIIMEQESEDGFPINAHSADWHHKFSLKPSLQETRPQPGLALDGKLKHEDTTLASSTLLKDFRKKEALGMIVQYSIRLKIVTGFGGRDVELDIPITLTHRRTQQELVKAETTNDLVIEKFKRTKARRQEQSIDD</sequence>
<dbReference type="GO" id="GO:0005737">
    <property type="term" value="C:cytoplasm"/>
    <property type="evidence" value="ECO:0007669"/>
    <property type="project" value="TreeGrafter"/>
</dbReference>
<dbReference type="SUPFAM" id="SSF81296">
    <property type="entry name" value="E set domains"/>
    <property type="match status" value="2"/>
</dbReference>
<evidence type="ECO:0000313" key="5">
    <source>
        <dbReference type="WBParaSite" id="ECPE_0000389001-mRNA-1"/>
    </source>
</evidence>
<gene>
    <name evidence="3" type="ORF">ECPE_LOCUS3885</name>
</gene>
<evidence type="ECO:0000313" key="4">
    <source>
        <dbReference type="Proteomes" id="UP000272942"/>
    </source>
</evidence>
<dbReference type="GO" id="GO:0001664">
    <property type="term" value="F:G protein-coupled receptor binding"/>
    <property type="evidence" value="ECO:0007669"/>
    <property type="project" value="TreeGrafter"/>
</dbReference>
<reference evidence="3 4" key="2">
    <citation type="submission" date="2018-11" db="EMBL/GenBank/DDBJ databases">
        <authorList>
            <consortium name="Pathogen Informatics"/>
        </authorList>
    </citation>
    <scope>NUCLEOTIDE SEQUENCE [LARGE SCALE GENOMIC DNA]</scope>
    <source>
        <strain evidence="3 4">Egypt</strain>
    </source>
</reference>
<evidence type="ECO:0000256" key="1">
    <source>
        <dbReference type="ARBA" id="ARBA00005298"/>
    </source>
</evidence>
<evidence type="ECO:0000259" key="2">
    <source>
        <dbReference type="SMART" id="SM01017"/>
    </source>
</evidence>
<dbReference type="Gene3D" id="2.60.40.840">
    <property type="match status" value="1"/>
</dbReference>
<dbReference type="PRINTS" id="PR00309">
    <property type="entry name" value="ARRESTIN"/>
</dbReference>
<proteinExistence type="inferred from homology"/>